<evidence type="ECO:0000313" key="2">
    <source>
        <dbReference type="Proteomes" id="UP001519460"/>
    </source>
</evidence>
<comment type="caution">
    <text evidence="1">The sequence shown here is derived from an EMBL/GenBank/DDBJ whole genome shotgun (WGS) entry which is preliminary data.</text>
</comment>
<accession>A0ABD0KMC4</accession>
<dbReference type="EMBL" id="JACVVK020000154">
    <property type="protein sequence ID" value="KAK7488150.1"/>
    <property type="molecule type" value="Genomic_DNA"/>
</dbReference>
<organism evidence="1 2">
    <name type="scientific">Batillaria attramentaria</name>
    <dbReference type="NCBI Taxonomy" id="370345"/>
    <lineage>
        <taxon>Eukaryota</taxon>
        <taxon>Metazoa</taxon>
        <taxon>Spiralia</taxon>
        <taxon>Lophotrochozoa</taxon>
        <taxon>Mollusca</taxon>
        <taxon>Gastropoda</taxon>
        <taxon>Caenogastropoda</taxon>
        <taxon>Sorbeoconcha</taxon>
        <taxon>Cerithioidea</taxon>
        <taxon>Batillariidae</taxon>
        <taxon>Batillaria</taxon>
    </lineage>
</organism>
<reference evidence="1 2" key="1">
    <citation type="journal article" date="2023" name="Sci. Data">
        <title>Genome assembly of the Korean intertidal mud-creeper Batillaria attramentaria.</title>
        <authorList>
            <person name="Patra A.K."/>
            <person name="Ho P.T."/>
            <person name="Jun S."/>
            <person name="Lee S.J."/>
            <person name="Kim Y."/>
            <person name="Won Y.J."/>
        </authorList>
    </citation>
    <scope>NUCLEOTIDE SEQUENCE [LARGE SCALE GENOMIC DNA]</scope>
    <source>
        <strain evidence="1">Wonlab-2016</strain>
    </source>
</reference>
<name>A0ABD0KMC4_9CAEN</name>
<dbReference type="AlphaFoldDB" id="A0ABD0KMC4"/>
<gene>
    <name evidence="1" type="ORF">BaRGS_00020592</name>
</gene>
<dbReference type="Proteomes" id="UP001519460">
    <property type="component" value="Unassembled WGS sequence"/>
</dbReference>
<evidence type="ECO:0008006" key="3">
    <source>
        <dbReference type="Google" id="ProtNLM"/>
    </source>
</evidence>
<keyword evidence="2" id="KW-1185">Reference proteome</keyword>
<evidence type="ECO:0000313" key="1">
    <source>
        <dbReference type="EMBL" id="KAK7488150.1"/>
    </source>
</evidence>
<protein>
    <recommendedName>
        <fullName evidence="3">Secreted protein</fullName>
    </recommendedName>
</protein>
<proteinExistence type="predicted"/>
<sequence>MVCAVTVTLQLQALLVDCRARRVVRTRLKVLLSDNSTPLHSDKAEPKRGSASGKQPVCFALLSTCVKREATEMIFNRQLWWTIEDKKLIDGTV</sequence>